<dbReference type="Proteomes" id="UP001523565">
    <property type="component" value="Unassembled WGS sequence"/>
</dbReference>
<proteinExistence type="predicted"/>
<dbReference type="InterPro" id="IPR058193">
    <property type="entry name" value="VanY/YodJ_core_dom"/>
</dbReference>
<dbReference type="EMBL" id="JAMZFV010000002">
    <property type="protein sequence ID" value="MCP1109235.1"/>
    <property type="molecule type" value="Genomic_DNA"/>
</dbReference>
<keyword evidence="1" id="KW-0472">Membrane</keyword>
<dbReference type="PANTHER" id="PTHR34385">
    <property type="entry name" value="D-ALANYL-D-ALANINE CARBOXYPEPTIDASE"/>
    <property type="match status" value="1"/>
</dbReference>
<dbReference type="PANTHER" id="PTHR34385:SF1">
    <property type="entry name" value="PEPTIDOGLYCAN L-ALANYL-D-GLUTAMATE ENDOPEPTIDASE CWLK"/>
    <property type="match status" value="1"/>
</dbReference>
<dbReference type="CDD" id="cd14852">
    <property type="entry name" value="LD-carboxypeptidase"/>
    <property type="match status" value="1"/>
</dbReference>
<dbReference type="SUPFAM" id="SSF55166">
    <property type="entry name" value="Hedgehog/DD-peptidase"/>
    <property type="match status" value="1"/>
</dbReference>
<feature type="domain" description="D-alanyl-D-alanine carboxypeptidase-like core" evidence="2">
    <location>
        <begin position="86"/>
        <end position="217"/>
    </location>
</feature>
<evidence type="ECO:0000256" key="1">
    <source>
        <dbReference type="SAM" id="Phobius"/>
    </source>
</evidence>
<sequence>MRRRNRRLRQKRLRIAMIILLTVLVIVATFMFISKLVVTKTKATAKNITTESTSKENDWKLILVNRDNYIPEDHTVELIRLSNGESVDARIYPELQEMFDAARSEGLNLLVVAGYRTEDEQQQLLVQKNEEYIHQGYSRTEAKELAEKWVAIPGTSEHQLGIAVDINADTTISSSDTVYSWLANNGHKYGFIKRYPENKTAITGVINEPWHYRYVGKEAASEIYSKGFCLEEYLGKK</sequence>
<dbReference type="InterPro" id="IPR052179">
    <property type="entry name" value="DD-CPase-like"/>
</dbReference>
<reference evidence="3 4" key="1">
    <citation type="journal article" date="2022" name="Genome Biol. Evol.">
        <title>Host diet, physiology and behaviors set the stage for Lachnospiraceae cladogenesis.</title>
        <authorList>
            <person name="Vera-Ponce De Leon A."/>
            <person name="Schneider M."/>
            <person name="Jahnes B.C."/>
            <person name="Sadowski V."/>
            <person name="Camuy-Velez L.A."/>
            <person name="Duan J."/>
            <person name="Sabree Z.L."/>
        </authorList>
    </citation>
    <scope>NUCLEOTIDE SEQUENCE [LARGE SCALE GENOMIC DNA]</scope>
    <source>
        <strain evidence="3 4">PAL227</strain>
    </source>
</reference>
<keyword evidence="1" id="KW-0812">Transmembrane</keyword>
<accession>A0ABT1EEV1</accession>
<evidence type="ECO:0000313" key="4">
    <source>
        <dbReference type="Proteomes" id="UP001523565"/>
    </source>
</evidence>
<evidence type="ECO:0000313" key="3">
    <source>
        <dbReference type="EMBL" id="MCP1109235.1"/>
    </source>
</evidence>
<dbReference type="InterPro" id="IPR009045">
    <property type="entry name" value="Zn_M74/Hedgehog-like"/>
</dbReference>
<name>A0ABT1EEV1_9FIRM</name>
<dbReference type="InterPro" id="IPR003709">
    <property type="entry name" value="VanY-like_core_dom"/>
</dbReference>
<dbReference type="Gene3D" id="3.30.1380.10">
    <property type="match status" value="1"/>
</dbReference>
<feature type="transmembrane region" description="Helical" evidence="1">
    <location>
        <begin position="12"/>
        <end position="33"/>
    </location>
</feature>
<protein>
    <submittedName>
        <fullName evidence="3">M15 family metallopeptidase</fullName>
    </submittedName>
</protein>
<comment type="caution">
    <text evidence="3">The sequence shown here is derived from an EMBL/GenBank/DDBJ whole genome shotgun (WGS) entry which is preliminary data.</text>
</comment>
<organism evidence="3 4">
    <name type="scientific">Ohessyouella blattaphilus</name>
    <dbReference type="NCBI Taxonomy" id="2949333"/>
    <lineage>
        <taxon>Bacteria</taxon>
        <taxon>Bacillati</taxon>
        <taxon>Bacillota</taxon>
        <taxon>Clostridia</taxon>
        <taxon>Lachnospirales</taxon>
        <taxon>Lachnospiraceae</taxon>
        <taxon>Ohessyouella</taxon>
    </lineage>
</organism>
<dbReference type="RefSeq" id="WP_262068137.1">
    <property type="nucleotide sequence ID" value="NZ_JAMXOC010000002.1"/>
</dbReference>
<keyword evidence="4" id="KW-1185">Reference proteome</keyword>
<evidence type="ECO:0000259" key="2">
    <source>
        <dbReference type="Pfam" id="PF02557"/>
    </source>
</evidence>
<dbReference type="Pfam" id="PF02557">
    <property type="entry name" value="VanY"/>
    <property type="match status" value="1"/>
</dbReference>
<gene>
    <name evidence="3" type="ORF">NK118_03110</name>
</gene>
<keyword evidence="1" id="KW-1133">Transmembrane helix</keyword>